<reference evidence="1 2" key="1">
    <citation type="submission" date="2018-11" db="EMBL/GenBank/DDBJ databases">
        <title>Draft genome sequence of Ferruginibacter sp. BO-59.</title>
        <authorList>
            <person name="Im W.T."/>
        </authorList>
    </citation>
    <scope>NUCLEOTIDE SEQUENCE [LARGE SCALE GENOMIC DNA]</scope>
    <source>
        <strain evidence="1 2">BO-59</strain>
    </source>
</reference>
<gene>
    <name evidence="1" type="ORF">EFY79_16055</name>
</gene>
<dbReference type="OrthoDB" id="799111at2"/>
<dbReference type="Gene3D" id="3.40.50.150">
    <property type="entry name" value="Vaccinia Virus protein VP39"/>
    <property type="match status" value="1"/>
</dbReference>
<name>A0A3M9N8S5_9BACT</name>
<comment type="caution">
    <text evidence="1">The sequence shown here is derived from an EMBL/GenBank/DDBJ whole genome shotgun (WGS) entry which is preliminary data.</text>
</comment>
<dbReference type="AlphaFoldDB" id="A0A3M9N8S5"/>
<protein>
    <submittedName>
        <fullName evidence="1">Class I SAM-dependent methyltransferase</fullName>
    </submittedName>
</protein>
<proteinExistence type="predicted"/>
<keyword evidence="1" id="KW-0808">Transferase</keyword>
<keyword evidence="1" id="KW-0489">Methyltransferase</keyword>
<dbReference type="SUPFAM" id="SSF53335">
    <property type="entry name" value="S-adenosyl-L-methionine-dependent methyltransferases"/>
    <property type="match status" value="1"/>
</dbReference>
<keyword evidence="2" id="KW-1185">Reference proteome</keyword>
<dbReference type="InterPro" id="IPR029063">
    <property type="entry name" value="SAM-dependent_MTases_sf"/>
</dbReference>
<organism evidence="1 2">
    <name type="scientific">Hanamia caeni</name>
    <dbReference type="NCBI Taxonomy" id="2294116"/>
    <lineage>
        <taxon>Bacteria</taxon>
        <taxon>Pseudomonadati</taxon>
        <taxon>Bacteroidota</taxon>
        <taxon>Chitinophagia</taxon>
        <taxon>Chitinophagales</taxon>
        <taxon>Chitinophagaceae</taxon>
        <taxon>Hanamia</taxon>
    </lineage>
</organism>
<dbReference type="GO" id="GO:0008168">
    <property type="term" value="F:methyltransferase activity"/>
    <property type="evidence" value="ECO:0007669"/>
    <property type="project" value="UniProtKB-KW"/>
</dbReference>
<dbReference type="Pfam" id="PF13578">
    <property type="entry name" value="Methyltransf_24"/>
    <property type="match status" value="1"/>
</dbReference>
<dbReference type="Proteomes" id="UP000267223">
    <property type="component" value="Unassembled WGS sequence"/>
</dbReference>
<evidence type="ECO:0000313" key="1">
    <source>
        <dbReference type="EMBL" id="RNI34212.1"/>
    </source>
</evidence>
<evidence type="ECO:0000313" key="2">
    <source>
        <dbReference type="Proteomes" id="UP000267223"/>
    </source>
</evidence>
<accession>A0A3M9N8S5</accession>
<sequence>MDRIKLIKFLLGRKKSKHYLEIGVFSGHVFFKIKSTFKVAVDPEFQFSFFRKLIKTLSNPYNFYNKYFLKTSDQFFSENAAILFKSKKIDVALIDGMHEQDFALRDVENTLKYLDEDGIIIMHDCNPLKEEATISFREWQTKGMNGTWNGDTWKTIVHLRSLRKDLNVFVLDCDHGLGIITKRKPENMLNFSPEDISHLTYEQFNETKNHWINLKHADYIFEYLQHAKII</sequence>
<dbReference type="RefSeq" id="WP_123121753.1">
    <property type="nucleotide sequence ID" value="NZ_RJJR01000014.1"/>
</dbReference>
<dbReference type="GO" id="GO:0032259">
    <property type="term" value="P:methylation"/>
    <property type="evidence" value="ECO:0007669"/>
    <property type="project" value="UniProtKB-KW"/>
</dbReference>
<dbReference type="EMBL" id="RJJR01000014">
    <property type="protein sequence ID" value="RNI34212.1"/>
    <property type="molecule type" value="Genomic_DNA"/>
</dbReference>